<evidence type="ECO:0000313" key="3">
    <source>
        <dbReference type="Proteomes" id="UP000265703"/>
    </source>
</evidence>
<keyword evidence="1" id="KW-1133">Transmembrane helix</keyword>
<evidence type="ECO:0000313" key="2">
    <source>
        <dbReference type="EMBL" id="RIA81358.1"/>
    </source>
</evidence>
<organism evidence="2 3">
    <name type="scientific">Glomus cerebriforme</name>
    <dbReference type="NCBI Taxonomy" id="658196"/>
    <lineage>
        <taxon>Eukaryota</taxon>
        <taxon>Fungi</taxon>
        <taxon>Fungi incertae sedis</taxon>
        <taxon>Mucoromycota</taxon>
        <taxon>Glomeromycotina</taxon>
        <taxon>Glomeromycetes</taxon>
        <taxon>Glomerales</taxon>
        <taxon>Glomeraceae</taxon>
        <taxon>Glomus</taxon>
    </lineage>
</organism>
<accession>A0A397S5T1</accession>
<dbReference type="EMBL" id="QKYT01000809">
    <property type="protein sequence ID" value="RIA81358.1"/>
    <property type="molecule type" value="Genomic_DNA"/>
</dbReference>
<feature type="transmembrane region" description="Helical" evidence="1">
    <location>
        <begin position="38"/>
        <end position="58"/>
    </location>
</feature>
<sequence length="227" mass="26115">MGDDIKGDITSQLLCRFITIVGGALALAGTWADNKYLGFLGAILILICPFIEFFAWLCKNFLNELVNTAEQNKRSFGSLYRKICEAETIIETLNRRKAENEEKFGNEVYYSSFGRFCNVNKQIKRFFEDASQLSKVKKYLAAKHIENKLKELYQEYDDCRKMLLLSIQLSTEITMKQSVEALMMDNREMSKFLEHIGDCINETSGQTNTVLKEVVVIKNKLDIIEQD</sequence>
<keyword evidence="1" id="KW-0812">Transmembrane</keyword>
<dbReference type="AlphaFoldDB" id="A0A397S5T1"/>
<dbReference type="InterPro" id="IPR059179">
    <property type="entry name" value="MLKL-like_MCAfunc"/>
</dbReference>
<reference evidence="2 3" key="1">
    <citation type="submission" date="2018-06" db="EMBL/GenBank/DDBJ databases">
        <title>Comparative genomics reveals the genomic features of Rhizophagus irregularis, R. cerebriforme, R. diaphanum and Gigaspora rosea, and their symbiotic lifestyle signature.</title>
        <authorList>
            <person name="Morin E."/>
            <person name="San Clemente H."/>
            <person name="Chen E.C.H."/>
            <person name="De La Providencia I."/>
            <person name="Hainaut M."/>
            <person name="Kuo A."/>
            <person name="Kohler A."/>
            <person name="Murat C."/>
            <person name="Tang N."/>
            <person name="Roy S."/>
            <person name="Loubradou J."/>
            <person name="Henrissat B."/>
            <person name="Grigoriev I.V."/>
            <person name="Corradi N."/>
            <person name="Roux C."/>
            <person name="Martin F.M."/>
        </authorList>
    </citation>
    <scope>NUCLEOTIDE SEQUENCE [LARGE SCALE GENOMIC DNA]</scope>
    <source>
        <strain evidence="2 3">DAOM 227022</strain>
    </source>
</reference>
<evidence type="ECO:0000256" key="1">
    <source>
        <dbReference type="SAM" id="Phobius"/>
    </source>
</evidence>
<dbReference type="GO" id="GO:0007166">
    <property type="term" value="P:cell surface receptor signaling pathway"/>
    <property type="evidence" value="ECO:0007669"/>
    <property type="project" value="InterPro"/>
</dbReference>
<keyword evidence="3" id="KW-1185">Reference proteome</keyword>
<dbReference type="CDD" id="cd21037">
    <property type="entry name" value="MLKL_NTD"/>
    <property type="match status" value="1"/>
</dbReference>
<comment type="caution">
    <text evidence="2">The sequence shown here is derived from an EMBL/GenBank/DDBJ whole genome shotgun (WGS) entry which is preliminary data.</text>
</comment>
<feature type="transmembrane region" description="Helical" evidence="1">
    <location>
        <begin position="13"/>
        <end position="32"/>
    </location>
</feature>
<proteinExistence type="predicted"/>
<gene>
    <name evidence="2" type="ORF">C1645_790578</name>
</gene>
<protein>
    <submittedName>
        <fullName evidence="2">Uncharacterized protein</fullName>
    </submittedName>
</protein>
<dbReference type="Proteomes" id="UP000265703">
    <property type="component" value="Unassembled WGS sequence"/>
</dbReference>
<dbReference type="InterPro" id="IPR036537">
    <property type="entry name" value="Adaptor_Cbl_N_dom_sf"/>
</dbReference>
<keyword evidence="1" id="KW-0472">Membrane</keyword>
<name>A0A397S5T1_9GLOM</name>
<dbReference type="Gene3D" id="1.20.930.20">
    <property type="entry name" value="Adaptor protein Cbl, N-terminal domain"/>
    <property type="match status" value="1"/>
</dbReference>